<dbReference type="EMBL" id="GGMR01008214">
    <property type="protein sequence ID" value="MBY20833.1"/>
    <property type="molecule type" value="Transcribed_RNA"/>
</dbReference>
<dbReference type="GO" id="GO:0043161">
    <property type="term" value="P:proteasome-mediated ubiquitin-dependent protein catabolic process"/>
    <property type="evidence" value="ECO:0007669"/>
    <property type="project" value="TreeGrafter"/>
</dbReference>
<dbReference type="Pfam" id="PF00400">
    <property type="entry name" value="WD40"/>
    <property type="match status" value="7"/>
</dbReference>
<dbReference type="SUPFAM" id="SSF48371">
    <property type="entry name" value="ARM repeat"/>
    <property type="match status" value="1"/>
</dbReference>
<evidence type="ECO:0000256" key="3">
    <source>
        <dbReference type="ARBA" id="ARBA00022574"/>
    </source>
</evidence>
<dbReference type="Pfam" id="PF13646">
    <property type="entry name" value="HEAT_2"/>
    <property type="match status" value="1"/>
</dbReference>
<accession>A0A2S2NUD3</accession>
<dbReference type="AlphaFoldDB" id="A0A2S2NUD3"/>
<protein>
    <recommendedName>
        <fullName evidence="2">26S proteasome non-ATPase regulatory subunit 1</fullName>
    </recommendedName>
</protein>
<dbReference type="InterPro" id="IPR036322">
    <property type="entry name" value="WD40_repeat_dom_sf"/>
</dbReference>
<feature type="repeat" description="WD" evidence="6">
    <location>
        <begin position="924"/>
        <end position="963"/>
    </location>
</feature>
<name>A0A2S2NUD3_SCHGA</name>
<keyword evidence="3 6" id="KW-0853">WD repeat</keyword>
<dbReference type="SMART" id="SM00320">
    <property type="entry name" value="WD40"/>
    <property type="match status" value="7"/>
</dbReference>
<proteinExistence type="inferred from homology"/>
<dbReference type="PROSITE" id="PS00678">
    <property type="entry name" value="WD_REPEATS_1"/>
    <property type="match status" value="4"/>
</dbReference>
<feature type="repeat" description="WD" evidence="6">
    <location>
        <begin position="1136"/>
        <end position="1166"/>
    </location>
</feature>
<sequence length="1203" mass="135792">MSITSTADVVVLLEELTSKLIFFGNNTLDSVLNEFWQDFSCAIQFEPDLFINKDKTLAKRSLAALFTSKVYLHVDSLPNSLRYALAASDMINMEACDVYTQKIIAKCLEHYTKVCVKGSENTTPLLASDVRLEDVVSCIFRKCLDDKHYILALKLALRTKRMDMFNKCIKSVDNVSEMLLYTKQVTMSTFENRSFRNTVLLSLVNLYRKQSDFISLSQCFISLNDPKSVAQLLKNLIKKNDKKSCLMAYQIAIDLFELATQRFLFSVLKSLWQKIPCSTRTTKTITVVSSKVTAIEHNTKIHSFESLGPNDKHHQEMIQKLTKVLSGKLSIEKNLQFLTRNNHTNMYILNNTRDSVYTNICHTAIMIANGFINSGTTSDHFLRYNLELANWTTWEIFSAMVSLGVIHRGNETDALKLIHSYLCLKKNNSSESSSYSKGGSLYALGLIFANHGAAINDYLLKQLKDAHNKIVKHGCCLGIGLSAMGTCRKDIFEQLKINMYQNNYVFGEANGLAMGLVMLGTKNDEALQDMVAFAEVTQNEQILRGLAVGISFFMYDRLQEADQLITSLLQNKNPILRCSAMYTISMAYCGTGSETAITKLLHFSNSDVSDDVRCAAVTSLGFLLFRTPELCLQILSKLTKSYNPYIRYGAVMALGIAFAGTGHEDAIHLLVPMTNDLVNFVRQGALIVSSMICIHQTQSSCSEGRYFRSLYAKVISDKHEDDVVKFGAILAQGIIDGGGRNVSISLESKIGHTNILTIVGLLLFTQYQYCICLAHCLTLAFTPTCVITLNTQLNMPVLELKSSKRINHTICYNSLPQELAEKRGWIQYLFNQNFKSKSNKRRRKHSKLDYFDYSVLIPKIVQDIEDIKLNWLTGHFLLQRIDCCSESYKGIKCLQYDENKIVAGLSDNTIQIWDKHMLKCLKVLLGHIGPVLCLQYDENIIVSSSSDCTIRVWDIHTGEMLNTLIHHTEEVLHLCFSNNMIVTCSKDCSIAVWVMWSPCEITLRCVLFGHQAEVNVVNFDHIYIVSASEDSSIRVWNTSNCEYVRTLIGHTSGVICLQYKERLIVSGSSDRTIRLWDIEYGICLRILDNYEELVLCIRINSKIIVTGACDGKIKIWDLEAALDPRVPASSLCLRTLKMHTDAVYDLKFDEFQIVSCSKDGTILIWDFLNYNDPNYMEACSSNNVSMHSGSETLATNIPPSRFQ</sequence>
<gene>
    <name evidence="8" type="primary">Rpn2_0</name>
    <name evidence="8" type="ORF">g.5824</name>
</gene>
<dbReference type="InterPro" id="IPR001680">
    <property type="entry name" value="WD40_rpt"/>
</dbReference>
<dbReference type="CDD" id="cd00200">
    <property type="entry name" value="WD40"/>
    <property type="match status" value="1"/>
</dbReference>
<dbReference type="PANTHER" id="PTHR10943">
    <property type="entry name" value="26S PROTEASOME NON-ATPASE REGULATORY SUBUNIT"/>
    <property type="match status" value="1"/>
</dbReference>
<dbReference type="SUPFAM" id="SSF50978">
    <property type="entry name" value="WD40 repeat-like"/>
    <property type="match status" value="1"/>
</dbReference>
<dbReference type="PRINTS" id="PR00320">
    <property type="entry name" value="GPROTEINBRPT"/>
</dbReference>
<evidence type="ECO:0000256" key="6">
    <source>
        <dbReference type="PROSITE-ProRule" id="PRU00221"/>
    </source>
</evidence>
<feature type="repeat" description="WD" evidence="6">
    <location>
        <begin position="1007"/>
        <end position="1046"/>
    </location>
</feature>
<feature type="domain" description="26S proteasome non-ATPase regulatory subunit 1/RPN2 N-terminal" evidence="7">
    <location>
        <begin position="4"/>
        <end position="342"/>
    </location>
</feature>
<evidence type="ECO:0000256" key="5">
    <source>
        <dbReference type="ARBA" id="ARBA00022942"/>
    </source>
</evidence>
<dbReference type="FunFam" id="1.25.10.10:FF:000017">
    <property type="entry name" value="26S proteasome non-ATPase regulatory subunit 1"/>
    <property type="match status" value="1"/>
</dbReference>
<dbReference type="GO" id="GO:0034515">
    <property type="term" value="C:proteasome storage granule"/>
    <property type="evidence" value="ECO:0007669"/>
    <property type="project" value="TreeGrafter"/>
</dbReference>
<reference evidence="8" key="1">
    <citation type="submission" date="2018-04" db="EMBL/GenBank/DDBJ databases">
        <title>Transcriptome of Schizaphis graminum biotype I.</title>
        <authorList>
            <person name="Scully E.D."/>
            <person name="Geib S.M."/>
            <person name="Palmer N.A."/>
            <person name="Koch K."/>
            <person name="Bradshaw J."/>
            <person name="Heng-Moss T."/>
            <person name="Sarath G."/>
        </authorList>
    </citation>
    <scope>NUCLEOTIDE SEQUENCE</scope>
</reference>
<dbReference type="PROSITE" id="PS50082">
    <property type="entry name" value="WD_REPEATS_2"/>
    <property type="match status" value="5"/>
</dbReference>
<evidence type="ECO:0000259" key="7">
    <source>
        <dbReference type="Pfam" id="PF21505"/>
    </source>
</evidence>
<dbReference type="Pfam" id="PF21505">
    <property type="entry name" value="RPN2_N"/>
    <property type="match status" value="1"/>
</dbReference>
<dbReference type="PROSITE" id="PS50294">
    <property type="entry name" value="WD_REPEATS_REGION"/>
    <property type="match status" value="4"/>
</dbReference>
<dbReference type="InterPro" id="IPR020472">
    <property type="entry name" value="WD40_PAC1"/>
</dbReference>
<organism evidence="8">
    <name type="scientific">Schizaphis graminum</name>
    <name type="common">Green bug aphid</name>
    <dbReference type="NCBI Taxonomy" id="13262"/>
    <lineage>
        <taxon>Eukaryota</taxon>
        <taxon>Metazoa</taxon>
        <taxon>Ecdysozoa</taxon>
        <taxon>Arthropoda</taxon>
        <taxon>Hexapoda</taxon>
        <taxon>Insecta</taxon>
        <taxon>Pterygota</taxon>
        <taxon>Neoptera</taxon>
        <taxon>Paraneoptera</taxon>
        <taxon>Hemiptera</taxon>
        <taxon>Sternorrhyncha</taxon>
        <taxon>Aphidomorpha</taxon>
        <taxon>Aphidoidea</taxon>
        <taxon>Aphididae</taxon>
        <taxon>Aphidini</taxon>
        <taxon>Schizaphis</taxon>
    </lineage>
</organism>
<evidence type="ECO:0000313" key="8">
    <source>
        <dbReference type="EMBL" id="MBY20833.1"/>
    </source>
</evidence>
<dbReference type="InterPro" id="IPR011989">
    <property type="entry name" value="ARM-like"/>
</dbReference>
<feature type="repeat" description="WD" evidence="6">
    <location>
        <begin position="1087"/>
        <end position="1119"/>
    </location>
</feature>
<keyword evidence="5 8" id="KW-0647">Proteasome</keyword>
<evidence type="ECO:0000256" key="2">
    <source>
        <dbReference type="ARBA" id="ARBA00014929"/>
    </source>
</evidence>
<dbReference type="InterPro" id="IPR015943">
    <property type="entry name" value="WD40/YVTN_repeat-like_dom_sf"/>
</dbReference>
<dbReference type="Gene3D" id="1.25.10.10">
    <property type="entry name" value="Leucine-rich Repeat Variant"/>
    <property type="match status" value="1"/>
</dbReference>
<dbReference type="GO" id="GO:0005634">
    <property type="term" value="C:nucleus"/>
    <property type="evidence" value="ECO:0007669"/>
    <property type="project" value="TreeGrafter"/>
</dbReference>
<comment type="similarity">
    <text evidence="1">Belongs to the proteasome subunit S1 family.</text>
</comment>
<evidence type="ECO:0000256" key="4">
    <source>
        <dbReference type="ARBA" id="ARBA00022737"/>
    </source>
</evidence>
<evidence type="ECO:0000256" key="1">
    <source>
        <dbReference type="ARBA" id="ARBA00006308"/>
    </source>
</evidence>
<keyword evidence="4" id="KW-0677">Repeat</keyword>
<dbReference type="Gene3D" id="2.130.10.10">
    <property type="entry name" value="YVTN repeat-like/Quinoprotein amine dehydrogenase"/>
    <property type="match status" value="1"/>
</dbReference>
<dbReference type="GO" id="GO:0008540">
    <property type="term" value="C:proteasome regulatory particle, base subcomplex"/>
    <property type="evidence" value="ECO:0007669"/>
    <property type="project" value="TreeGrafter"/>
</dbReference>
<dbReference type="InterPro" id="IPR019775">
    <property type="entry name" value="WD40_repeat_CS"/>
</dbReference>
<dbReference type="InterPro" id="IPR016024">
    <property type="entry name" value="ARM-type_fold"/>
</dbReference>
<feature type="repeat" description="WD" evidence="6">
    <location>
        <begin position="1047"/>
        <end position="1086"/>
    </location>
</feature>
<dbReference type="InterPro" id="IPR048570">
    <property type="entry name" value="PSMD1_RPN2_N"/>
</dbReference>
<dbReference type="PANTHER" id="PTHR10943:SF2">
    <property type="entry name" value="26S PROTEASOME NON-ATPASE REGULATORY SUBUNIT 1"/>
    <property type="match status" value="1"/>
</dbReference>